<dbReference type="InterPro" id="IPR021827">
    <property type="entry name" value="Nup186/Nup192/Nup205"/>
</dbReference>
<evidence type="ECO:0000256" key="5">
    <source>
        <dbReference type="SAM" id="MobiDB-lite"/>
    </source>
</evidence>
<evidence type="ECO:0000256" key="3">
    <source>
        <dbReference type="ARBA" id="ARBA00022448"/>
    </source>
</evidence>
<dbReference type="Pfam" id="PF11894">
    <property type="entry name" value="Nup192"/>
    <property type="match status" value="3"/>
</dbReference>
<dbReference type="RefSeq" id="XP_002949184.1">
    <property type="nucleotide sequence ID" value="XM_002949138.1"/>
</dbReference>
<dbReference type="InParanoid" id="D8TSD6"/>
<evidence type="ECO:0000256" key="4">
    <source>
        <dbReference type="ARBA" id="ARBA00023242"/>
    </source>
</evidence>
<dbReference type="eggNOG" id="KOG1835">
    <property type="taxonomic scope" value="Eukaryota"/>
</dbReference>
<keyword evidence="3" id="KW-0813">Transport</keyword>
<dbReference type="GeneID" id="9616131"/>
<name>D8TSD6_VOLCA</name>
<dbReference type="GO" id="GO:0005643">
    <property type="term" value="C:nuclear pore"/>
    <property type="evidence" value="ECO:0007669"/>
    <property type="project" value="InterPro"/>
</dbReference>
<dbReference type="FunCoup" id="D8TSD6">
    <property type="interactions" value="1226"/>
</dbReference>
<dbReference type="STRING" id="3068.D8TSD6"/>
<proteinExistence type="inferred from homology"/>
<dbReference type="Proteomes" id="UP000001058">
    <property type="component" value="Unassembled WGS sequence"/>
</dbReference>
<dbReference type="PANTHER" id="PTHR31344">
    <property type="entry name" value="NUCLEAR PORE COMPLEX PROTEIN NUP205"/>
    <property type="match status" value="1"/>
</dbReference>
<dbReference type="EMBL" id="GL378334">
    <property type="protein sequence ID" value="EFJ49677.1"/>
    <property type="molecule type" value="Genomic_DNA"/>
</dbReference>
<accession>D8TSD6</accession>
<gene>
    <name evidence="6" type="ORF">VOLCADRAFT_117126</name>
</gene>
<evidence type="ECO:0000313" key="6">
    <source>
        <dbReference type="EMBL" id="EFJ49677.1"/>
    </source>
</evidence>
<keyword evidence="4" id="KW-0539">Nucleus</keyword>
<protein>
    <submittedName>
        <fullName evidence="6">Uncharacterized protein</fullName>
    </submittedName>
</protein>
<sequence>MDYSALLELLLNLEDASSVDSDEVLLYLQQYKDGFLHLLDLKGPSTESRRQVQQRKVTTAKYGVQELDPVPDVQQALLLSDELRLDEVLCVEYLTSALEERGVFGAEYAAGLYLEERQAIASYVSELLGEKDPPGKQILVARLVTILRDTSLEPRPDSALPVVRDEAGNPVARTLLLQRERREAARCLLYCCARDPHVAPAVAVELLELLSGLLSRLGGTGSGDLFLVEECQLVLLACCSVLLPHEGRNFQQGALQELAQSTRSKVEAVGQAGYSASLRLCWGLLAICSQAGPQDGVVGVFQHPHFKLDEQTHHHVVAGVIHHVVQTLLRTDGERTSNAFYLQLLHRSEAAIRPTTHGGHAQLTYVPFPAEAPESRSDHVGSLLGVLADCFEAFPELYLANLADQEAGQRPVKEFLDRSINNNIMRTSPEASVRVPFLQLMAALATSERGVHLVLRQMDAMTQVPALEVLTLRKLFHTVLSYCLRFFATMSEIQRQQQMQMQGGMGAALQGSSLAQYESIMNPYEADILVAFLKLLKRVLAFGRPAEVLAFWSSTSAELAPSLNGYPLQEPLFQLMCYPVQNNVKAALDEVLGALAAAMPDMAARLLARLLQCTIVRPASAVLPTVPRLDIVQQLNEIEARREEYPETLALIRLLNALLGPLLAQGSSQQPGGGIGCGGLPDGGADVTNFTTFVQQHVLGHLWSRGYRVARQKWEVAAAAFTHLEHVLDLATCGSLPPPQPASEAVANPKCPPGYLIMHDLLGGGPAYAALLHILSPGYTSLTALQSQTDEVGPREAAVLAALRVINAALRLDLGFVENLSRLNLLNRYQPLHLKLLSGGVRQLAILLQYVCYPDNADIQVEAIRLTIELSSRLPNLVEVLSDAGAGADGAVVAGALPFVPASELGGTVGAAATAAALAATAVDLSDVLGSLRRGFAQAMAQGAACPNALDNLDSPQERQQGPYGLSADPPDPRVALVLRLMLQNAAPSLPVPSVSHLLLGYDMEHAMSGRLDESLLLPRQEYSCLTIVERILVQHQLRMAIAKPKLYSQCICLLHRMASAPVGGVPLLEYLSPQNNSLIPSLRGLLNMELPGTRGGPDGSELRPQELSAALHSRSWYMRITGLLLLRLKHDDNSRQLLGELLAAPGEPAITAEPSGLGGPASASAASMAAAAAGGGSVAGTSTLLDTMRVASSLAFPEPQLSDLSQEQRRMLQDLSAGEAGLEQLLTNPSLMQGAGVAMTSDTGDIIFNISALFALLRQRLDAFAARAGGARHNAYVLLAGAQAATVEAWQQLVQVVYTRQYELLNTLLRGSAAEALYDTLTASLETVRALMSRMDGAAERAAGPLCSAARVLLSKLQEQAILHVSLGQAADPLASVRLYAATLQYLQLSHGSKLATSCAPTVLAALLQGWGASAEAVAVAVIDQSEELIERANAAVVSAHGAALVEALAADALSGSAPPLGQAVALHLLRALLA</sequence>
<dbReference type="SUPFAM" id="SSF48371">
    <property type="entry name" value="ARM repeat"/>
    <property type="match status" value="1"/>
</dbReference>
<dbReference type="OrthoDB" id="535363at2759"/>
<feature type="non-terminal residue" evidence="6">
    <location>
        <position position="1476"/>
    </location>
</feature>
<reference evidence="6 7" key="1">
    <citation type="journal article" date="2010" name="Science">
        <title>Genomic analysis of organismal complexity in the multicellular green alga Volvox carteri.</title>
        <authorList>
            <person name="Prochnik S.E."/>
            <person name="Umen J."/>
            <person name="Nedelcu A.M."/>
            <person name="Hallmann A."/>
            <person name="Miller S.M."/>
            <person name="Nishii I."/>
            <person name="Ferris P."/>
            <person name="Kuo A."/>
            <person name="Mitros T."/>
            <person name="Fritz-Laylin L.K."/>
            <person name="Hellsten U."/>
            <person name="Chapman J."/>
            <person name="Simakov O."/>
            <person name="Rensing S.A."/>
            <person name="Terry A."/>
            <person name="Pangilinan J."/>
            <person name="Kapitonov V."/>
            <person name="Jurka J."/>
            <person name="Salamov A."/>
            <person name="Shapiro H."/>
            <person name="Schmutz J."/>
            <person name="Grimwood J."/>
            <person name="Lindquist E."/>
            <person name="Lucas S."/>
            <person name="Grigoriev I.V."/>
            <person name="Schmitt R."/>
            <person name="Kirk D."/>
            <person name="Rokhsar D.S."/>
        </authorList>
    </citation>
    <scope>NUCLEOTIDE SEQUENCE [LARGE SCALE GENOMIC DNA]</scope>
    <source>
        <strain evidence="7">f. Nagariensis / Eve</strain>
    </source>
</reference>
<organism evidence="7">
    <name type="scientific">Volvox carteri f. nagariensis</name>
    <dbReference type="NCBI Taxonomy" id="3068"/>
    <lineage>
        <taxon>Eukaryota</taxon>
        <taxon>Viridiplantae</taxon>
        <taxon>Chlorophyta</taxon>
        <taxon>core chlorophytes</taxon>
        <taxon>Chlorophyceae</taxon>
        <taxon>CS clade</taxon>
        <taxon>Chlamydomonadales</taxon>
        <taxon>Volvocaceae</taxon>
        <taxon>Volvox</taxon>
    </lineage>
</organism>
<evidence type="ECO:0000313" key="7">
    <source>
        <dbReference type="Proteomes" id="UP000001058"/>
    </source>
</evidence>
<dbReference type="InterPro" id="IPR016024">
    <property type="entry name" value="ARM-type_fold"/>
</dbReference>
<evidence type="ECO:0000256" key="2">
    <source>
        <dbReference type="ARBA" id="ARBA00005892"/>
    </source>
</evidence>
<comment type="similarity">
    <text evidence="2">Belongs to the NUP186/NUP192/NUP205 family.</text>
</comment>
<dbReference type="KEGG" id="vcn:VOLCADRAFT_117126"/>
<evidence type="ECO:0000256" key="1">
    <source>
        <dbReference type="ARBA" id="ARBA00004123"/>
    </source>
</evidence>
<comment type="subcellular location">
    <subcellularLocation>
        <location evidence="1">Nucleus</location>
    </subcellularLocation>
</comment>
<feature type="region of interest" description="Disordered" evidence="5">
    <location>
        <begin position="948"/>
        <end position="969"/>
    </location>
</feature>
<keyword evidence="7" id="KW-1185">Reference proteome</keyword>
<dbReference type="PANTHER" id="PTHR31344:SF0">
    <property type="entry name" value="NUCLEAR PORE COMPLEX PROTEIN NUP205"/>
    <property type="match status" value="1"/>
</dbReference>